<evidence type="ECO:0000256" key="1">
    <source>
        <dbReference type="ARBA" id="ARBA00004749"/>
    </source>
</evidence>
<organism evidence="8 9">
    <name type="scientific">Neoroseomonas terrae</name>
    <dbReference type="NCBI Taxonomy" id="424799"/>
    <lineage>
        <taxon>Bacteria</taxon>
        <taxon>Pseudomonadati</taxon>
        <taxon>Pseudomonadota</taxon>
        <taxon>Alphaproteobacteria</taxon>
        <taxon>Acetobacterales</taxon>
        <taxon>Acetobacteraceae</taxon>
        <taxon>Neoroseomonas</taxon>
    </lineage>
</organism>
<comment type="similarity">
    <text evidence="2">Belongs to the COQ9 family.</text>
</comment>
<keyword evidence="9" id="KW-1185">Reference proteome</keyword>
<comment type="caution">
    <text evidence="8">The sequence shown here is derived from an EMBL/GenBank/DDBJ whole genome shotgun (WGS) entry which is preliminary data.</text>
</comment>
<dbReference type="PANTHER" id="PTHR21427">
    <property type="entry name" value="UBIQUINONE BIOSYNTHESIS PROTEIN COQ9, MITOCHONDRIAL"/>
    <property type="match status" value="1"/>
</dbReference>
<dbReference type="InterPro" id="IPR012762">
    <property type="entry name" value="Ubiq_biosynth_COQ9"/>
</dbReference>
<accession>A0ABS5EHT7</accession>
<dbReference type="Pfam" id="PF08511">
    <property type="entry name" value="COQ9"/>
    <property type="match status" value="1"/>
</dbReference>
<keyword evidence="3" id="KW-0831">Ubiquinone biosynthesis</keyword>
<evidence type="ECO:0000256" key="2">
    <source>
        <dbReference type="ARBA" id="ARBA00010766"/>
    </source>
</evidence>
<dbReference type="Proteomes" id="UP000698752">
    <property type="component" value="Unassembled WGS sequence"/>
</dbReference>
<sequence length="200" mass="21215">MEALSESDRAGRDAAIRAILPVVPRHGWTARSIAAGLEAAGLPPDEASFLFPRGVTSAVEAWLDLTDRDMAEAAGDLDALRTPQRVRALVAARLRLIAPHKEAARQALALFALPWNAPAGLRGAARTADAIWNAAGDTSADISRYTRRATLGAIYGATLAFWLRDDSEDVGPALAFLDRRLAGLARAQRCRRPAGGAKAA</sequence>
<dbReference type="EMBL" id="JAAEDI010000013">
    <property type="protein sequence ID" value="MBR0650567.1"/>
    <property type="molecule type" value="Genomic_DNA"/>
</dbReference>
<evidence type="ECO:0000313" key="9">
    <source>
        <dbReference type="Proteomes" id="UP000698752"/>
    </source>
</evidence>
<comment type="function">
    <text evidence="6">Membrane-associated protein that warps the membrane surface to access and bind aromatic isoprenes with high specificity, including ubiquinone (CoQ) isoprene intermediates and presents them directly to COQ7, therefore facilitating the COQ7-mediated hydroxylase step. Participates in the biosynthesis of coenzyme Q, also named ubiquinone, an essential lipid-soluble electron transporter for aerobic cellular respiration.</text>
</comment>
<evidence type="ECO:0000256" key="5">
    <source>
        <dbReference type="ARBA" id="ARBA00023121"/>
    </source>
</evidence>
<dbReference type="Gene3D" id="1.10.357.10">
    <property type="entry name" value="Tetracycline Repressor, domain 2"/>
    <property type="match status" value="1"/>
</dbReference>
<evidence type="ECO:0000256" key="4">
    <source>
        <dbReference type="ARBA" id="ARBA00022946"/>
    </source>
</evidence>
<keyword evidence="4" id="KW-0809">Transit peptide</keyword>
<reference evidence="9" key="1">
    <citation type="journal article" date="2021" name="Syst. Appl. Microbiol.">
        <title>Roseomonas hellenica sp. nov., isolated from roots of wild-growing Alkanna tinctoria.</title>
        <authorList>
            <person name="Rat A."/>
            <person name="Naranjo H.D."/>
            <person name="Lebbe L."/>
            <person name="Cnockaert M."/>
            <person name="Krigas N."/>
            <person name="Grigoriadou K."/>
            <person name="Maloupa E."/>
            <person name="Willems A."/>
        </authorList>
    </citation>
    <scope>NUCLEOTIDE SEQUENCE [LARGE SCALE GENOMIC DNA]</scope>
    <source>
        <strain evidence="9">LMG 31159</strain>
    </source>
</reference>
<name>A0ABS5EHT7_9PROT</name>
<protein>
    <submittedName>
        <fullName evidence="8">COQ9 family protein</fullName>
    </submittedName>
</protein>
<evidence type="ECO:0000256" key="6">
    <source>
        <dbReference type="ARBA" id="ARBA00058104"/>
    </source>
</evidence>
<keyword evidence="5" id="KW-0446">Lipid-binding</keyword>
<evidence type="ECO:0000313" key="8">
    <source>
        <dbReference type="EMBL" id="MBR0650567.1"/>
    </source>
</evidence>
<evidence type="ECO:0000256" key="3">
    <source>
        <dbReference type="ARBA" id="ARBA00022688"/>
    </source>
</evidence>
<dbReference type="NCBIfam" id="TIGR02396">
    <property type="entry name" value="diverge_rpsU"/>
    <property type="match status" value="1"/>
</dbReference>
<dbReference type="InterPro" id="IPR013718">
    <property type="entry name" value="COQ9_C"/>
</dbReference>
<feature type="domain" description="COQ9 C-terminal" evidence="7">
    <location>
        <begin position="118"/>
        <end position="186"/>
    </location>
</feature>
<dbReference type="PANTHER" id="PTHR21427:SF19">
    <property type="entry name" value="UBIQUINONE BIOSYNTHESIS PROTEIN COQ9, MITOCHONDRIAL"/>
    <property type="match status" value="1"/>
</dbReference>
<gene>
    <name evidence="8" type="ORF">GXW78_12905</name>
</gene>
<evidence type="ECO:0000259" key="7">
    <source>
        <dbReference type="Pfam" id="PF08511"/>
    </source>
</evidence>
<proteinExistence type="inferred from homology"/>
<comment type="pathway">
    <text evidence="1">Cofactor biosynthesis; ubiquinone biosynthesis.</text>
</comment>